<gene>
    <name evidence="1" type="ORF">VAE063_1290001</name>
</gene>
<dbReference type="EMBL" id="CALYLK010000032">
    <property type="protein sequence ID" value="CAH8205086.1"/>
    <property type="molecule type" value="Genomic_DNA"/>
</dbReference>
<name>A0ABM9FKQ6_9VIBR</name>
<evidence type="ECO:0000313" key="1">
    <source>
        <dbReference type="EMBL" id="CAH8205086.1"/>
    </source>
</evidence>
<protein>
    <submittedName>
        <fullName evidence="1">Uncharacterized protein</fullName>
    </submittedName>
</protein>
<reference evidence="1" key="1">
    <citation type="submission" date="2022-06" db="EMBL/GenBank/DDBJ databases">
        <authorList>
            <person name="Goudenege D."/>
            <person name="Le Roux F."/>
        </authorList>
    </citation>
    <scope>NUCLEOTIDE SEQUENCE</scope>
    <source>
        <strain evidence="1">12-063</strain>
    </source>
</reference>
<keyword evidence="2" id="KW-1185">Reference proteome</keyword>
<evidence type="ECO:0000313" key="2">
    <source>
        <dbReference type="Proteomes" id="UP001152658"/>
    </source>
</evidence>
<organism evidence="1 2">
    <name type="scientific">Vibrio aestuarianus</name>
    <dbReference type="NCBI Taxonomy" id="28171"/>
    <lineage>
        <taxon>Bacteria</taxon>
        <taxon>Pseudomonadati</taxon>
        <taxon>Pseudomonadota</taxon>
        <taxon>Gammaproteobacteria</taxon>
        <taxon>Vibrionales</taxon>
        <taxon>Vibrionaceae</taxon>
        <taxon>Vibrio</taxon>
    </lineage>
</organism>
<sequence>MFRSNRSCALLDSALRTSGSWLAELSFDLFLVWFAVSEADLLVEVSFVALFLQKVFLVLSVRFLRRCVFQVVSVTNALKLRLI</sequence>
<proteinExistence type="predicted"/>
<comment type="caution">
    <text evidence="1">The sequence shown here is derived from an EMBL/GenBank/DDBJ whole genome shotgun (WGS) entry which is preliminary data.</text>
</comment>
<accession>A0ABM9FKQ6</accession>
<dbReference type="Proteomes" id="UP001152658">
    <property type="component" value="Unassembled WGS sequence"/>
</dbReference>